<feature type="transmembrane region" description="Helical" evidence="5">
    <location>
        <begin position="64"/>
        <end position="84"/>
    </location>
</feature>
<comment type="caution">
    <text evidence="7">The sequence shown here is derived from an EMBL/GenBank/DDBJ whole genome shotgun (WGS) entry which is preliminary data.</text>
</comment>
<gene>
    <name evidence="7" type="ORF">FLM02_15455</name>
</gene>
<proteinExistence type="predicted"/>
<feature type="transmembrane region" description="Helical" evidence="5">
    <location>
        <begin position="114"/>
        <end position="132"/>
    </location>
</feature>
<comment type="subcellular location">
    <subcellularLocation>
        <location evidence="1">Membrane</location>
        <topology evidence="1">Multi-pass membrane protein</topology>
    </subcellularLocation>
</comment>
<feature type="domain" description="O-antigen ligase-related" evidence="6">
    <location>
        <begin position="182"/>
        <end position="330"/>
    </location>
</feature>
<evidence type="ECO:0000256" key="5">
    <source>
        <dbReference type="SAM" id="Phobius"/>
    </source>
</evidence>
<name>A0A544CH96_VIBCL</name>
<evidence type="ECO:0000313" key="7">
    <source>
        <dbReference type="EMBL" id="TQP10537.1"/>
    </source>
</evidence>
<feature type="transmembrane region" description="Helical" evidence="5">
    <location>
        <begin position="197"/>
        <end position="213"/>
    </location>
</feature>
<keyword evidence="3 5" id="KW-1133">Transmembrane helix</keyword>
<keyword evidence="4 5" id="KW-0472">Membrane</keyword>
<organism evidence="7 8">
    <name type="scientific">Vibrio cholerae</name>
    <dbReference type="NCBI Taxonomy" id="666"/>
    <lineage>
        <taxon>Bacteria</taxon>
        <taxon>Pseudomonadati</taxon>
        <taxon>Pseudomonadota</taxon>
        <taxon>Gammaproteobacteria</taxon>
        <taxon>Vibrionales</taxon>
        <taxon>Vibrionaceae</taxon>
        <taxon>Vibrio</taxon>
    </lineage>
</organism>
<keyword evidence="7" id="KW-0436">Ligase</keyword>
<dbReference type="Pfam" id="PF04932">
    <property type="entry name" value="Wzy_C"/>
    <property type="match status" value="1"/>
</dbReference>
<evidence type="ECO:0000256" key="2">
    <source>
        <dbReference type="ARBA" id="ARBA00022692"/>
    </source>
</evidence>
<dbReference type="EMBL" id="VIOS01000074">
    <property type="protein sequence ID" value="TQP10537.1"/>
    <property type="molecule type" value="Genomic_DNA"/>
</dbReference>
<evidence type="ECO:0000259" key="6">
    <source>
        <dbReference type="Pfam" id="PF04932"/>
    </source>
</evidence>
<feature type="transmembrane region" description="Helical" evidence="5">
    <location>
        <begin position="12"/>
        <end position="30"/>
    </location>
</feature>
<feature type="transmembrane region" description="Helical" evidence="5">
    <location>
        <begin position="220"/>
        <end position="238"/>
    </location>
</feature>
<protein>
    <submittedName>
        <fullName evidence="7">O-antigen ligase family protein</fullName>
    </submittedName>
</protein>
<evidence type="ECO:0000256" key="1">
    <source>
        <dbReference type="ARBA" id="ARBA00004141"/>
    </source>
</evidence>
<keyword evidence="2 5" id="KW-0812">Transmembrane</keyword>
<evidence type="ECO:0000256" key="3">
    <source>
        <dbReference type="ARBA" id="ARBA00022989"/>
    </source>
</evidence>
<dbReference type="PANTHER" id="PTHR37422:SF17">
    <property type="entry name" value="O-ANTIGEN LIGASE"/>
    <property type="match status" value="1"/>
</dbReference>
<dbReference type="RefSeq" id="WP_142546242.1">
    <property type="nucleotide sequence ID" value="NZ_VIOQ01000012.1"/>
</dbReference>
<reference evidence="7 8" key="1">
    <citation type="submission" date="2019-07" db="EMBL/GenBank/DDBJ databases">
        <title>Phenotypic and genotypic antimicrobial resistance traits of Vibrio cholerae non-O1/non-O139 isolated from a large Austrian lake frequently associated with cases of infection.</title>
        <authorList>
            <person name="Lepuschitz S."/>
            <person name="Baron S."/>
            <person name="Larvor E."/>
            <person name="Granier S."/>
            <person name="Pretzer C."/>
            <person name="Mach R.L."/>
            <person name="Farnleitner A.H."/>
            <person name="Ruppitsch W."/>
            <person name="Pleininger S."/>
            <person name="Indra A."/>
            <person name="Kirschner A.K.T."/>
        </authorList>
    </citation>
    <scope>NUCLEOTIDE SEQUENCE [LARGE SCALE GENOMIC DNA]</scope>
    <source>
        <strain evidence="7 8">A12JL36W90</strain>
    </source>
</reference>
<sequence>MNIKNKFISKLEDVFFLSPLIVMLMFIFNVADTKYILSRLIPIVIIYALIEYRNAIKENLHSQIRLFLACGLLVVVIFSLYHFIRDDEFSLPRTLIASLAYLIFVPWKRINPQMVYYIIAIAAIVCGLNAFYERYVLNIYRVGIATNSIPYALYVSFLVLSCVYLLLNSQSKVLKLLASIGGVLSLAAIIMTDVRGVILFLPVVIIYLVITTIKPIWKYYVALILSVTVLSSVFYATFQADINARIAQTQDEIALIKQGDLSSSIGVRLDLWMHGVEIIARNPLFGVGDSGLQASISKMTNPGAAIQPHLHNQYLDLLARYGIVGTLVIFLFCLALIFNLNNSAFEYIGNPLVNSMLMMLIFAGLTDVPLHHTHIIYLLTILCGLLIRFSEKGVNKNLHPFKYY</sequence>
<evidence type="ECO:0000256" key="4">
    <source>
        <dbReference type="ARBA" id="ARBA00023136"/>
    </source>
</evidence>
<dbReference type="GO" id="GO:0016020">
    <property type="term" value="C:membrane"/>
    <property type="evidence" value="ECO:0007669"/>
    <property type="project" value="UniProtKB-SubCell"/>
</dbReference>
<feature type="transmembrane region" description="Helical" evidence="5">
    <location>
        <begin position="347"/>
        <end position="365"/>
    </location>
</feature>
<accession>A0A544CH96</accession>
<feature type="transmembrane region" description="Helical" evidence="5">
    <location>
        <begin position="318"/>
        <end position="340"/>
    </location>
</feature>
<dbReference type="InterPro" id="IPR007016">
    <property type="entry name" value="O-antigen_ligase-rel_domated"/>
</dbReference>
<dbReference type="PANTHER" id="PTHR37422">
    <property type="entry name" value="TEICHURONIC ACID BIOSYNTHESIS PROTEIN TUAE"/>
    <property type="match status" value="1"/>
</dbReference>
<dbReference type="AlphaFoldDB" id="A0A544CH96"/>
<feature type="transmembrane region" description="Helical" evidence="5">
    <location>
        <begin position="144"/>
        <end position="166"/>
    </location>
</feature>
<feature type="transmembrane region" description="Helical" evidence="5">
    <location>
        <begin position="371"/>
        <end position="389"/>
    </location>
</feature>
<evidence type="ECO:0000313" key="8">
    <source>
        <dbReference type="Proteomes" id="UP000319979"/>
    </source>
</evidence>
<dbReference type="Proteomes" id="UP000319979">
    <property type="component" value="Unassembled WGS sequence"/>
</dbReference>
<dbReference type="InterPro" id="IPR051533">
    <property type="entry name" value="WaaL-like"/>
</dbReference>
<feature type="transmembrane region" description="Helical" evidence="5">
    <location>
        <begin position="36"/>
        <end position="52"/>
    </location>
</feature>
<dbReference type="GO" id="GO:0016874">
    <property type="term" value="F:ligase activity"/>
    <property type="evidence" value="ECO:0007669"/>
    <property type="project" value="UniProtKB-KW"/>
</dbReference>